<dbReference type="NCBIfam" id="TIGR02532">
    <property type="entry name" value="IV_pilin_GFxxxE"/>
    <property type="match status" value="1"/>
</dbReference>
<dbReference type="AlphaFoldDB" id="A0A1K2HQC9"/>
<dbReference type="PANTHER" id="PTHR38779:SF2">
    <property type="entry name" value="TYPE II SECRETION SYSTEM PROTEIN I-RELATED"/>
    <property type="match status" value="1"/>
</dbReference>
<comment type="function">
    <text evidence="9">Component of the type II secretion system required for the energy-dependent secretion of extracellular factors such as proteases and toxins from the periplasm.</text>
</comment>
<protein>
    <recommendedName>
        <fullName evidence="9">Type II secretion system protein I</fullName>
        <shortName evidence="9">T2SS minor pseudopilin I</shortName>
    </recommendedName>
</protein>
<evidence type="ECO:0000256" key="9">
    <source>
        <dbReference type="RuleBase" id="RU368030"/>
    </source>
</evidence>
<proteinExistence type="inferred from homology"/>
<dbReference type="STRING" id="1121279.SAMN02745887_03289"/>
<keyword evidence="7" id="KW-1133">Transmembrane helix</keyword>
<comment type="subunit">
    <text evidence="9">Type II secretion is composed of four main components: the outer membrane complex, the inner membrane complex, the cytoplasmic secretion ATPase and the periplasm-spanning pseudopilus.</text>
</comment>
<dbReference type="InterPro" id="IPR045584">
    <property type="entry name" value="Pilin-like"/>
</dbReference>
<dbReference type="PROSITE" id="PS00409">
    <property type="entry name" value="PROKAR_NTER_METHYL"/>
    <property type="match status" value="1"/>
</dbReference>
<evidence type="ECO:0000256" key="8">
    <source>
        <dbReference type="ARBA" id="ARBA00023136"/>
    </source>
</evidence>
<dbReference type="GO" id="GO:0005886">
    <property type="term" value="C:plasma membrane"/>
    <property type="evidence" value="ECO:0007669"/>
    <property type="project" value="UniProtKB-SubCell"/>
</dbReference>
<evidence type="ECO:0000256" key="1">
    <source>
        <dbReference type="ARBA" id="ARBA00004377"/>
    </source>
</evidence>
<comment type="subcellular location">
    <subcellularLocation>
        <location evidence="1 9">Cell inner membrane</location>
        <topology evidence="1 9">Single-pass membrane protein</topology>
    </subcellularLocation>
</comment>
<organism evidence="11 12">
    <name type="scientific">Chitinimonas taiwanensis DSM 18899</name>
    <dbReference type="NCBI Taxonomy" id="1121279"/>
    <lineage>
        <taxon>Bacteria</taxon>
        <taxon>Pseudomonadati</taxon>
        <taxon>Pseudomonadota</taxon>
        <taxon>Betaproteobacteria</taxon>
        <taxon>Neisseriales</taxon>
        <taxon>Chitinibacteraceae</taxon>
        <taxon>Chitinimonas</taxon>
    </lineage>
</organism>
<dbReference type="Pfam" id="PF02501">
    <property type="entry name" value="T2SSI"/>
    <property type="match status" value="1"/>
</dbReference>
<sequence length="123" mass="13464">MRPARGFTLIEVLIALAVLGIALAAAVRATLTVSEGSLVLHRHLAGGWVAQNRLNSYAAKDMFPDTGVNEGREQQAGLDFAWRETVSETPNKSFRRVEIRVFEPGKPEHADIVLIGYVANVPR</sequence>
<dbReference type="Pfam" id="PF07963">
    <property type="entry name" value="N_methyl"/>
    <property type="match status" value="1"/>
</dbReference>
<evidence type="ECO:0000256" key="5">
    <source>
        <dbReference type="ARBA" id="ARBA00022519"/>
    </source>
</evidence>
<comment type="similarity">
    <text evidence="2 9">Belongs to the GSP I family.</text>
</comment>
<gene>
    <name evidence="11" type="ORF">SAMN02745887_03289</name>
</gene>
<keyword evidence="3" id="KW-1003">Cell membrane</keyword>
<evidence type="ECO:0000256" key="7">
    <source>
        <dbReference type="ARBA" id="ARBA00022989"/>
    </source>
</evidence>
<keyword evidence="6" id="KW-0812">Transmembrane</keyword>
<feature type="domain" description="Type II secretion system protein GspI C-terminal" evidence="10">
    <location>
        <begin position="40"/>
        <end position="118"/>
    </location>
</feature>
<dbReference type="RefSeq" id="WP_072429774.1">
    <property type="nucleotide sequence ID" value="NZ_FPKR01000014.1"/>
</dbReference>
<evidence type="ECO:0000256" key="2">
    <source>
        <dbReference type="ARBA" id="ARBA00008358"/>
    </source>
</evidence>
<evidence type="ECO:0000313" key="11">
    <source>
        <dbReference type="EMBL" id="SFZ78967.1"/>
    </source>
</evidence>
<name>A0A1K2HQC9_9NEIS</name>
<comment type="PTM">
    <text evidence="9">Cleaved by prepilin peptidase.</text>
</comment>
<dbReference type="OrthoDB" id="5296572at2"/>
<dbReference type="InterPro" id="IPR003413">
    <property type="entry name" value="T2SS_GspI_C"/>
</dbReference>
<keyword evidence="5 9" id="KW-0997">Cell inner membrane</keyword>
<evidence type="ECO:0000259" key="10">
    <source>
        <dbReference type="Pfam" id="PF02501"/>
    </source>
</evidence>
<accession>A0A1K2HQC9</accession>
<evidence type="ECO:0000256" key="6">
    <source>
        <dbReference type="ARBA" id="ARBA00022692"/>
    </source>
</evidence>
<dbReference type="InterPro" id="IPR012902">
    <property type="entry name" value="N_methyl_site"/>
</dbReference>
<dbReference type="GO" id="GO:0015628">
    <property type="term" value="P:protein secretion by the type II secretion system"/>
    <property type="evidence" value="ECO:0007669"/>
    <property type="project" value="UniProtKB-UniRule"/>
</dbReference>
<evidence type="ECO:0000256" key="4">
    <source>
        <dbReference type="ARBA" id="ARBA00022481"/>
    </source>
</evidence>
<dbReference type="PANTHER" id="PTHR38779">
    <property type="entry name" value="TYPE II SECRETION SYSTEM PROTEIN I-RELATED"/>
    <property type="match status" value="1"/>
</dbReference>
<evidence type="ECO:0000256" key="3">
    <source>
        <dbReference type="ARBA" id="ARBA00022475"/>
    </source>
</evidence>
<keyword evidence="8" id="KW-0472">Membrane</keyword>
<keyword evidence="12" id="KW-1185">Reference proteome</keyword>
<dbReference type="InterPro" id="IPR010052">
    <property type="entry name" value="T2SS_protein-GspI"/>
</dbReference>
<dbReference type="NCBIfam" id="TIGR01707">
    <property type="entry name" value="gspI"/>
    <property type="match status" value="1"/>
</dbReference>
<dbReference type="Gene3D" id="3.30.1300.30">
    <property type="entry name" value="GSPII I/J protein-like"/>
    <property type="match status" value="1"/>
</dbReference>
<dbReference type="SUPFAM" id="SSF54523">
    <property type="entry name" value="Pili subunits"/>
    <property type="match status" value="1"/>
</dbReference>
<dbReference type="GO" id="GO:0015627">
    <property type="term" value="C:type II protein secretion system complex"/>
    <property type="evidence" value="ECO:0007669"/>
    <property type="project" value="UniProtKB-UniRule"/>
</dbReference>
<reference evidence="11 12" key="1">
    <citation type="submission" date="2016-11" db="EMBL/GenBank/DDBJ databases">
        <authorList>
            <person name="Jaros S."/>
            <person name="Januszkiewicz K."/>
            <person name="Wedrychowicz H."/>
        </authorList>
    </citation>
    <scope>NUCLEOTIDE SEQUENCE [LARGE SCALE GENOMIC DNA]</scope>
    <source>
        <strain evidence="11 12">DSM 18899</strain>
    </source>
</reference>
<keyword evidence="4 9" id="KW-0488">Methylation</keyword>
<dbReference type="Proteomes" id="UP000186513">
    <property type="component" value="Unassembled WGS sequence"/>
</dbReference>
<dbReference type="EMBL" id="FPKR01000014">
    <property type="protein sequence ID" value="SFZ78967.1"/>
    <property type="molecule type" value="Genomic_DNA"/>
</dbReference>
<evidence type="ECO:0000313" key="12">
    <source>
        <dbReference type="Proteomes" id="UP000186513"/>
    </source>
</evidence>